<name>Q1K2H8_DESA6</name>
<dbReference type="InterPro" id="IPR023346">
    <property type="entry name" value="Lysozyme-like_dom_sf"/>
</dbReference>
<dbReference type="PANTHER" id="PTHR37423:SF2">
    <property type="entry name" value="MEMBRANE-BOUND LYTIC MUREIN TRANSGLYCOSYLASE C"/>
    <property type="match status" value="1"/>
</dbReference>
<feature type="domain" description="DUF4124" evidence="3">
    <location>
        <begin position="20"/>
        <end position="49"/>
    </location>
</feature>
<evidence type="ECO:0000313" key="4">
    <source>
        <dbReference type="EMBL" id="EAT16903.1"/>
    </source>
</evidence>
<dbReference type="Proteomes" id="UP000005695">
    <property type="component" value="Unassembled WGS sequence"/>
</dbReference>
<protein>
    <submittedName>
        <fullName evidence="4">Lytic transglycosylase, catalytic</fullName>
    </submittedName>
</protein>
<gene>
    <name evidence="4" type="ORF">Dace_2155</name>
</gene>
<comment type="similarity">
    <text evidence="1">Belongs to the transglycosylase Slt family.</text>
</comment>
<dbReference type="PANTHER" id="PTHR37423">
    <property type="entry name" value="SOLUBLE LYTIC MUREIN TRANSGLYCOSYLASE-RELATED"/>
    <property type="match status" value="1"/>
</dbReference>
<dbReference type="CDD" id="cd00254">
    <property type="entry name" value="LT-like"/>
    <property type="match status" value="1"/>
</dbReference>
<proteinExistence type="inferred from homology"/>
<reference evidence="4" key="2">
    <citation type="submission" date="2006-05" db="EMBL/GenBank/DDBJ databases">
        <title>Sequencing of the draft genome and assembly of Desulfuromonas acetoxidans DSM 684.</title>
        <authorList>
            <consortium name="US DOE Joint Genome Institute (JGI-PGF)"/>
            <person name="Copeland A."/>
            <person name="Lucas S."/>
            <person name="Lapidus A."/>
            <person name="Barry K."/>
            <person name="Detter J.C."/>
            <person name="Glavina del Rio T."/>
            <person name="Hammon N."/>
            <person name="Israni S."/>
            <person name="Dalin E."/>
            <person name="Tice H."/>
            <person name="Bruce D."/>
            <person name="Pitluck S."/>
            <person name="Richardson P."/>
        </authorList>
    </citation>
    <scope>NUCLEOTIDE SEQUENCE [LARGE SCALE GENOMIC DNA]</scope>
    <source>
        <strain evidence="4">DSM 684</strain>
    </source>
</reference>
<evidence type="ECO:0000256" key="1">
    <source>
        <dbReference type="ARBA" id="ARBA00007734"/>
    </source>
</evidence>
<evidence type="ECO:0000259" key="3">
    <source>
        <dbReference type="Pfam" id="PF13511"/>
    </source>
</evidence>
<sequence>MAIGMKTMNMRYHIAVGILLCLLGAVTSGHAAIYKYVDASGRIHFSNVPVKSHYSFYAHEAGDGEALSRSVTDLIKRYAVLNRLDVNLVRAVVRAESNYDINALSSKGAMGLMQLHPETAKDLKLSDPFDPLQNISGGTRYLRQMLDRFKGNLDLALAAYNAGPSTVERYGGIPPYQETQNYVEKVKQFQKLYRRSDT</sequence>
<reference evidence="4" key="1">
    <citation type="submission" date="2006-05" db="EMBL/GenBank/DDBJ databases">
        <title>Annotation of the draft genome assembly of Desulfuromonas acetoxidans DSM 684.</title>
        <authorList>
            <consortium name="US DOE Joint Genome Institute (JGI-ORNL)"/>
            <person name="Larimer F."/>
            <person name="Land M."/>
            <person name="Hauser L."/>
        </authorList>
    </citation>
    <scope>NUCLEOTIDE SEQUENCE [LARGE SCALE GENOMIC DNA]</scope>
    <source>
        <strain evidence="4">DSM 684</strain>
    </source>
</reference>
<dbReference type="InterPro" id="IPR025392">
    <property type="entry name" value="DUF4124"/>
</dbReference>
<feature type="domain" description="Transglycosylase SLT" evidence="2">
    <location>
        <begin position="74"/>
        <end position="181"/>
    </location>
</feature>
<dbReference type="InterPro" id="IPR008258">
    <property type="entry name" value="Transglycosylase_SLT_dom_1"/>
</dbReference>
<dbReference type="AlphaFoldDB" id="Q1K2H8"/>
<organism evidence="4 5">
    <name type="scientific">Desulfuromonas acetoxidans (strain DSM 684 / 11070)</name>
    <dbReference type="NCBI Taxonomy" id="281689"/>
    <lineage>
        <taxon>Bacteria</taxon>
        <taxon>Pseudomonadati</taxon>
        <taxon>Thermodesulfobacteriota</taxon>
        <taxon>Desulfuromonadia</taxon>
        <taxon>Desulfuromonadales</taxon>
        <taxon>Desulfuromonadaceae</taxon>
        <taxon>Desulfuromonas</taxon>
    </lineage>
</organism>
<accession>Q1K2H8</accession>
<dbReference type="EMBL" id="AAEW02000003">
    <property type="protein sequence ID" value="EAT16903.1"/>
    <property type="molecule type" value="Genomic_DNA"/>
</dbReference>
<evidence type="ECO:0000313" key="5">
    <source>
        <dbReference type="Proteomes" id="UP000005695"/>
    </source>
</evidence>
<comment type="caution">
    <text evidence="4">The sequence shown here is derived from an EMBL/GenBank/DDBJ whole genome shotgun (WGS) entry which is preliminary data.</text>
</comment>
<dbReference type="SUPFAM" id="SSF53955">
    <property type="entry name" value="Lysozyme-like"/>
    <property type="match status" value="1"/>
</dbReference>
<dbReference type="Pfam" id="PF13511">
    <property type="entry name" value="DUF4124"/>
    <property type="match status" value="1"/>
</dbReference>
<dbReference type="Pfam" id="PF01464">
    <property type="entry name" value="SLT"/>
    <property type="match status" value="1"/>
</dbReference>
<dbReference type="Gene3D" id="1.10.530.10">
    <property type="match status" value="1"/>
</dbReference>
<keyword evidence="5" id="KW-1185">Reference proteome</keyword>
<evidence type="ECO:0000259" key="2">
    <source>
        <dbReference type="Pfam" id="PF01464"/>
    </source>
</evidence>